<dbReference type="AlphaFoldDB" id="A0A3L6RTN9"/>
<dbReference type="OrthoDB" id="682707at2759"/>
<dbReference type="Proteomes" id="UP000275267">
    <property type="component" value="Unassembled WGS sequence"/>
</dbReference>
<accession>A0A3L6RTN9</accession>
<evidence type="ECO:0000256" key="1">
    <source>
        <dbReference type="SAM" id="SignalP"/>
    </source>
</evidence>
<protein>
    <recommendedName>
        <fullName evidence="4">Secreted protein</fullName>
    </recommendedName>
</protein>
<proteinExistence type="predicted"/>
<sequence length="75" mass="8733">MKPAGRAPAALLSTFLLLCCWQIWKHRHETVFRGATPSLPRLLESCKAECLLWRCRLPAKYKDLADQWCNNFRMA</sequence>
<gene>
    <name evidence="2" type="ORF">C2845_PM11G28540</name>
</gene>
<evidence type="ECO:0000313" key="3">
    <source>
        <dbReference type="Proteomes" id="UP000275267"/>
    </source>
</evidence>
<comment type="caution">
    <text evidence="2">The sequence shown here is derived from an EMBL/GenBank/DDBJ whole genome shotgun (WGS) entry which is preliminary data.</text>
</comment>
<evidence type="ECO:0008006" key="4">
    <source>
        <dbReference type="Google" id="ProtNLM"/>
    </source>
</evidence>
<evidence type="ECO:0000313" key="2">
    <source>
        <dbReference type="EMBL" id="RLN08965.1"/>
    </source>
</evidence>
<name>A0A3L6RTN9_PANMI</name>
<feature type="signal peptide" evidence="1">
    <location>
        <begin position="1"/>
        <end position="25"/>
    </location>
</feature>
<keyword evidence="1" id="KW-0732">Signal</keyword>
<keyword evidence="3" id="KW-1185">Reference proteome</keyword>
<organism evidence="2 3">
    <name type="scientific">Panicum miliaceum</name>
    <name type="common">Proso millet</name>
    <name type="synonym">Broomcorn millet</name>
    <dbReference type="NCBI Taxonomy" id="4540"/>
    <lineage>
        <taxon>Eukaryota</taxon>
        <taxon>Viridiplantae</taxon>
        <taxon>Streptophyta</taxon>
        <taxon>Embryophyta</taxon>
        <taxon>Tracheophyta</taxon>
        <taxon>Spermatophyta</taxon>
        <taxon>Magnoliopsida</taxon>
        <taxon>Liliopsida</taxon>
        <taxon>Poales</taxon>
        <taxon>Poaceae</taxon>
        <taxon>PACMAD clade</taxon>
        <taxon>Panicoideae</taxon>
        <taxon>Panicodae</taxon>
        <taxon>Paniceae</taxon>
        <taxon>Panicinae</taxon>
        <taxon>Panicum</taxon>
        <taxon>Panicum sect. Panicum</taxon>
    </lineage>
</organism>
<feature type="chain" id="PRO_5017960301" description="Secreted protein" evidence="1">
    <location>
        <begin position="26"/>
        <end position="75"/>
    </location>
</feature>
<reference evidence="3" key="1">
    <citation type="journal article" date="2019" name="Nat. Commun.">
        <title>The genome of broomcorn millet.</title>
        <authorList>
            <person name="Zou C."/>
            <person name="Miki D."/>
            <person name="Li D."/>
            <person name="Tang Q."/>
            <person name="Xiao L."/>
            <person name="Rajput S."/>
            <person name="Deng P."/>
            <person name="Jia W."/>
            <person name="Huang R."/>
            <person name="Zhang M."/>
            <person name="Sun Y."/>
            <person name="Hu J."/>
            <person name="Fu X."/>
            <person name="Schnable P.S."/>
            <person name="Li F."/>
            <person name="Zhang H."/>
            <person name="Feng B."/>
            <person name="Zhu X."/>
            <person name="Liu R."/>
            <person name="Schnable J.C."/>
            <person name="Zhu J.-K."/>
            <person name="Zhang H."/>
        </authorList>
    </citation>
    <scope>NUCLEOTIDE SEQUENCE [LARGE SCALE GENOMIC DNA]</scope>
</reference>
<dbReference type="STRING" id="4540.A0A3L6RTN9"/>
<dbReference type="EMBL" id="PQIB02000007">
    <property type="protein sequence ID" value="RLN08965.1"/>
    <property type="molecule type" value="Genomic_DNA"/>
</dbReference>